<feature type="active site" description="Nucleophile" evidence="8">
    <location>
        <position position="34"/>
    </location>
</feature>
<dbReference type="SUPFAM" id="SSF52833">
    <property type="entry name" value="Thioredoxin-like"/>
    <property type="match status" value="1"/>
</dbReference>
<dbReference type="GO" id="GO:0015035">
    <property type="term" value="F:protein-disulfide reductase activity"/>
    <property type="evidence" value="ECO:0007669"/>
    <property type="project" value="UniProtKB-UniRule"/>
</dbReference>
<evidence type="ECO:0000256" key="8">
    <source>
        <dbReference type="PIRSR" id="PIRSR000077-1"/>
    </source>
</evidence>
<keyword evidence="3" id="KW-0249">Electron transport</keyword>
<evidence type="ECO:0000313" key="11">
    <source>
        <dbReference type="EMBL" id="OGM63721.1"/>
    </source>
</evidence>
<dbReference type="NCBIfam" id="TIGR01068">
    <property type="entry name" value="thioredoxin"/>
    <property type="match status" value="1"/>
</dbReference>
<dbReference type="PRINTS" id="PR00421">
    <property type="entry name" value="THIOREDOXIN"/>
</dbReference>
<name>A0A1F8BI41_9BACT</name>
<dbReference type="PROSITE" id="PS51352">
    <property type="entry name" value="THIOREDOXIN_2"/>
    <property type="match status" value="1"/>
</dbReference>
<organism evidence="11 12">
    <name type="scientific">Candidatus Woesebacteria bacterium RIFCSPLOWO2_01_FULL_39_25</name>
    <dbReference type="NCBI Taxonomy" id="1802521"/>
    <lineage>
        <taxon>Bacteria</taxon>
        <taxon>Candidatus Woeseibacteriota</taxon>
    </lineage>
</organism>
<protein>
    <recommendedName>
        <fullName evidence="6 7">Thioredoxin</fullName>
    </recommendedName>
</protein>
<keyword evidence="5 9" id="KW-0676">Redox-active center</keyword>
<dbReference type="InterPro" id="IPR005746">
    <property type="entry name" value="Thioredoxin"/>
</dbReference>
<dbReference type="GO" id="GO:0005737">
    <property type="term" value="C:cytoplasm"/>
    <property type="evidence" value="ECO:0007669"/>
    <property type="project" value="TreeGrafter"/>
</dbReference>
<feature type="disulfide bond" description="Redox-active" evidence="9">
    <location>
        <begin position="31"/>
        <end position="34"/>
    </location>
</feature>
<dbReference type="Proteomes" id="UP000176725">
    <property type="component" value="Unassembled WGS sequence"/>
</dbReference>
<dbReference type="InterPro" id="IPR013766">
    <property type="entry name" value="Thioredoxin_domain"/>
</dbReference>
<dbReference type="FunFam" id="3.40.30.10:FF:000001">
    <property type="entry name" value="Thioredoxin"/>
    <property type="match status" value="1"/>
</dbReference>
<feature type="domain" description="Thioredoxin" evidence="10">
    <location>
        <begin position="1"/>
        <end position="106"/>
    </location>
</feature>
<dbReference type="PANTHER" id="PTHR45663">
    <property type="entry name" value="GEO12009P1"/>
    <property type="match status" value="1"/>
</dbReference>
<feature type="active site" description="Nucleophile" evidence="8">
    <location>
        <position position="31"/>
    </location>
</feature>
<sequence length="106" mass="11852">MATFDVSDADFEEKVLKSNLPILVDFWAVWCGPCKMAEPVLEELSDQYKDKLLIVKINVDDNQQNPGKYSVLSIPTTILFKGGQEVGRQIGFAGKQAYEDLIKKAV</sequence>
<dbReference type="PANTHER" id="PTHR45663:SF11">
    <property type="entry name" value="GEO12009P1"/>
    <property type="match status" value="1"/>
</dbReference>
<evidence type="ECO:0000256" key="3">
    <source>
        <dbReference type="ARBA" id="ARBA00022982"/>
    </source>
</evidence>
<reference evidence="11 12" key="1">
    <citation type="journal article" date="2016" name="Nat. Commun.">
        <title>Thousands of microbial genomes shed light on interconnected biogeochemical processes in an aquifer system.</title>
        <authorList>
            <person name="Anantharaman K."/>
            <person name="Brown C.T."/>
            <person name="Hug L.A."/>
            <person name="Sharon I."/>
            <person name="Castelle C.J."/>
            <person name="Probst A.J."/>
            <person name="Thomas B.C."/>
            <person name="Singh A."/>
            <person name="Wilkins M.J."/>
            <person name="Karaoz U."/>
            <person name="Brodie E.L."/>
            <person name="Williams K.H."/>
            <person name="Hubbard S.S."/>
            <person name="Banfield J.F."/>
        </authorList>
    </citation>
    <scope>NUCLEOTIDE SEQUENCE [LARGE SCALE GENOMIC DNA]</scope>
</reference>
<evidence type="ECO:0000313" key="12">
    <source>
        <dbReference type="Proteomes" id="UP000176725"/>
    </source>
</evidence>
<feature type="site" description="Contributes to redox potential value" evidence="8">
    <location>
        <position position="32"/>
    </location>
</feature>
<evidence type="ECO:0000256" key="7">
    <source>
        <dbReference type="PIRNR" id="PIRNR000077"/>
    </source>
</evidence>
<dbReference type="Gene3D" id="3.40.30.10">
    <property type="entry name" value="Glutaredoxin"/>
    <property type="match status" value="1"/>
</dbReference>
<keyword evidence="4 9" id="KW-1015">Disulfide bond</keyword>
<evidence type="ECO:0000259" key="10">
    <source>
        <dbReference type="PROSITE" id="PS51352"/>
    </source>
</evidence>
<dbReference type="InterPro" id="IPR036249">
    <property type="entry name" value="Thioredoxin-like_sf"/>
</dbReference>
<evidence type="ECO:0000256" key="2">
    <source>
        <dbReference type="ARBA" id="ARBA00022448"/>
    </source>
</evidence>
<evidence type="ECO:0000256" key="1">
    <source>
        <dbReference type="ARBA" id="ARBA00008987"/>
    </source>
</evidence>
<gene>
    <name evidence="11" type="ORF">A2893_01940</name>
</gene>
<dbReference type="EMBL" id="MGHH01000015">
    <property type="protein sequence ID" value="OGM63721.1"/>
    <property type="molecule type" value="Genomic_DNA"/>
</dbReference>
<dbReference type="Pfam" id="PF00085">
    <property type="entry name" value="Thioredoxin"/>
    <property type="match status" value="1"/>
</dbReference>
<comment type="caution">
    <text evidence="11">The sequence shown here is derived from an EMBL/GenBank/DDBJ whole genome shotgun (WGS) entry which is preliminary data.</text>
</comment>
<dbReference type="PIRSF" id="PIRSF000077">
    <property type="entry name" value="Thioredoxin"/>
    <property type="match status" value="1"/>
</dbReference>
<evidence type="ECO:0000256" key="4">
    <source>
        <dbReference type="ARBA" id="ARBA00023157"/>
    </source>
</evidence>
<evidence type="ECO:0000256" key="6">
    <source>
        <dbReference type="NCBIfam" id="TIGR01068"/>
    </source>
</evidence>
<accession>A0A1F8BI41</accession>
<dbReference type="CDD" id="cd02947">
    <property type="entry name" value="TRX_family"/>
    <property type="match status" value="1"/>
</dbReference>
<dbReference type="AlphaFoldDB" id="A0A1F8BI41"/>
<comment type="similarity">
    <text evidence="1 7">Belongs to the thioredoxin family.</text>
</comment>
<proteinExistence type="inferred from homology"/>
<evidence type="ECO:0000256" key="5">
    <source>
        <dbReference type="ARBA" id="ARBA00023284"/>
    </source>
</evidence>
<evidence type="ECO:0000256" key="9">
    <source>
        <dbReference type="PIRSR" id="PIRSR000077-4"/>
    </source>
</evidence>
<feature type="site" description="Contributes to redox potential value" evidence="8">
    <location>
        <position position="33"/>
    </location>
</feature>
<feature type="site" description="Deprotonates C-terminal active site Cys" evidence="8">
    <location>
        <position position="25"/>
    </location>
</feature>
<keyword evidence="2" id="KW-0813">Transport</keyword>
<dbReference type="STRING" id="1802521.A2893_01940"/>